<dbReference type="GO" id="GO:0032259">
    <property type="term" value="P:methylation"/>
    <property type="evidence" value="ECO:0007669"/>
    <property type="project" value="UniProtKB-KW"/>
</dbReference>
<keyword evidence="2" id="KW-0489">Methyltransferase</keyword>
<accession>X1L5L0</accession>
<dbReference type="Gene3D" id="3.20.20.480">
    <property type="entry name" value="Trimethylamine methyltransferase-like"/>
    <property type="match status" value="1"/>
</dbReference>
<protein>
    <recommendedName>
        <fullName evidence="5">Trimethylamine methyltransferase</fullName>
    </recommendedName>
</protein>
<evidence type="ECO:0000256" key="1">
    <source>
        <dbReference type="ARBA" id="ARBA00007137"/>
    </source>
</evidence>
<dbReference type="GO" id="GO:0015948">
    <property type="term" value="P:methanogenesis"/>
    <property type="evidence" value="ECO:0007669"/>
    <property type="project" value="InterPro"/>
</dbReference>
<dbReference type="GO" id="GO:0008168">
    <property type="term" value="F:methyltransferase activity"/>
    <property type="evidence" value="ECO:0007669"/>
    <property type="project" value="UniProtKB-KW"/>
</dbReference>
<proteinExistence type="inferred from homology"/>
<evidence type="ECO:0008006" key="5">
    <source>
        <dbReference type="Google" id="ProtNLM"/>
    </source>
</evidence>
<organism evidence="4">
    <name type="scientific">marine sediment metagenome</name>
    <dbReference type="NCBI Taxonomy" id="412755"/>
    <lineage>
        <taxon>unclassified sequences</taxon>
        <taxon>metagenomes</taxon>
        <taxon>ecological metagenomes</taxon>
    </lineage>
</organism>
<comment type="caution">
    <text evidence="4">The sequence shown here is derived from an EMBL/GenBank/DDBJ whole genome shotgun (WGS) entry which is preliminary data.</text>
</comment>
<evidence type="ECO:0000313" key="4">
    <source>
        <dbReference type="EMBL" id="GAH97719.1"/>
    </source>
</evidence>
<keyword evidence="3" id="KW-0808">Transferase</keyword>
<dbReference type="InterPro" id="IPR038601">
    <property type="entry name" value="MttB-like_sf"/>
</dbReference>
<name>X1L5L0_9ZZZZ</name>
<dbReference type="EMBL" id="BARV01000387">
    <property type="protein sequence ID" value="GAH97719.1"/>
    <property type="molecule type" value="Genomic_DNA"/>
</dbReference>
<dbReference type="AlphaFoldDB" id="X1L5L0"/>
<evidence type="ECO:0000256" key="3">
    <source>
        <dbReference type="ARBA" id="ARBA00022679"/>
    </source>
</evidence>
<evidence type="ECO:0000256" key="2">
    <source>
        <dbReference type="ARBA" id="ARBA00022603"/>
    </source>
</evidence>
<dbReference type="InterPro" id="IPR010426">
    <property type="entry name" value="MTTB_MeTrfase"/>
</dbReference>
<sequence>MRLNRYKILSEDDLSRIHRASLKLLSETGMAIHSKKVVELLKEAGAKVDLERKWVRIPKDLIEITLNHLPSEIVLYDRNKNPALTLGDNESHLASGHNAIYVLDSKTLTRRAATKKDVARFARLADALENIHVVSAQAMPQDVVPKASLLHAVEAVFNNTEKHLYFSPESCEVTRAIIGMARAVVGDGTLSETPILTCQLSSTSPLSWEGGAADAVVEAARAGVPLVFLPQPYAGVTAPITLAGVLTVHNAELLSGIVISQLVRKGTPVVYGSAWTTFDMRQANVVIGGPETALMRIAGAQLARFYHIPSHTIGPDSDSHCLDEQNAWEKFLTLHSAFTSGVNLVVNAGMLATGLTVSFEQLVLDNEMAGIVYRLLEGIEVSPKTIALETIERVGPKGNFLEESHTLKYLRSSEHWEPKLSCRSVYEKWIEDGGKDVVGKAREISKRILTHHQPKDLTEKVRSRLREIIKDFEKKSLPGNIS</sequence>
<reference evidence="4" key="1">
    <citation type="journal article" date="2014" name="Front. Microbiol.">
        <title>High frequency of phylogenetically diverse reductive dehalogenase-homologous genes in deep subseafloor sedimentary metagenomes.</title>
        <authorList>
            <person name="Kawai M."/>
            <person name="Futagami T."/>
            <person name="Toyoda A."/>
            <person name="Takaki Y."/>
            <person name="Nishi S."/>
            <person name="Hori S."/>
            <person name="Arai W."/>
            <person name="Tsubouchi T."/>
            <person name="Morono Y."/>
            <person name="Uchiyama I."/>
            <person name="Ito T."/>
            <person name="Fujiyama A."/>
            <person name="Inagaki F."/>
            <person name="Takami H."/>
        </authorList>
    </citation>
    <scope>NUCLEOTIDE SEQUENCE</scope>
    <source>
        <strain evidence="4">Expedition CK06-06</strain>
    </source>
</reference>
<gene>
    <name evidence="4" type="ORF">S06H3_01525</name>
</gene>
<comment type="similarity">
    <text evidence="1">Belongs to the trimethylamine methyltransferase family.</text>
</comment>
<dbReference type="Pfam" id="PF06253">
    <property type="entry name" value="MTTB"/>
    <property type="match status" value="1"/>
</dbReference>